<comment type="caution">
    <text evidence="1">The sequence shown here is derived from an EMBL/GenBank/DDBJ whole genome shotgun (WGS) entry which is preliminary data.</text>
</comment>
<dbReference type="Proteomes" id="UP000013378">
    <property type="component" value="Unassembled WGS sequence"/>
</dbReference>
<evidence type="ECO:0000313" key="1">
    <source>
        <dbReference type="EMBL" id="EOD00286.1"/>
    </source>
</evidence>
<dbReference type="EMBL" id="ARZA01000192">
    <property type="protein sequence ID" value="EOD00286.1"/>
    <property type="molecule type" value="Genomic_DNA"/>
</dbReference>
<dbReference type="RefSeq" id="WP_006314014.1">
    <property type="nucleotide sequence ID" value="NZ_ARZA01000192.1"/>
</dbReference>
<reference evidence="1 2" key="1">
    <citation type="journal article" date="2015" name="Geomicrobiol. J.">
        <title>Caldisalinibacter kiritimatiensis gen. nov., sp. nov., a moderately thermohalophilic thiosulfate-reducing bacterium from a hypersaline microbial mat.</title>
        <authorList>
            <person name="Ben Hania W."/>
            <person name="Joseph M."/>
            <person name="Fiebig A."/>
            <person name="Bunk B."/>
            <person name="Klenk H.-P."/>
            <person name="Fardeau M.-L."/>
            <person name="Spring S."/>
        </authorList>
    </citation>
    <scope>NUCLEOTIDE SEQUENCE [LARGE SCALE GENOMIC DNA]</scope>
    <source>
        <strain evidence="1 2">L21-TH-D2</strain>
    </source>
</reference>
<keyword evidence="2" id="KW-1185">Reference proteome</keyword>
<dbReference type="InterPro" id="IPR024208">
    <property type="entry name" value="DUF3842"/>
</dbReference>
<proteinExistence type="predicted"/>
<dbReference type="OrthoDB" id="9797117at2"/>
<evidence type="ECO:0008006" key="3">
    <source>
        <dbReference type="Google" id="ProtNLM"/>
    </source>
</evidence>
<name>R1CNJ2_9FIRM</name>
<dbReference type="PATRIC" id="fig|1304284.3.peg.1629"/>
<sequence>MKIAVIDGKGGGIGRQIVERLKSLNNDDVEIIVLGTNSQATTNMLKAGADDGATGENAIVWMSKKVDIIIGPIAIMVANAMMGEVSPKMAEAIASSEALKLLLPINKCNINVVGVEAKKLSSLFDEICEKVKQILNEK</sequence>
<dbReference type="eggNOG" id="ENOG503194H">
    <property type="taxonomic scope" value="Bacteria"/>
</dbReference>
<gene>
    <name evidence="1" type="ORF">L21TH_1660</name>
</gene>
<accession>R1CNJ2</accession>
<dbReference type="Pfam" id="PF12953">
    <property type="entry name" value="DUF3842"/>
    <property type="match status" value="1"/>
</dbReference>
<organism evidence="1 2">
    <name type="scientific">Caldisalinibacter kiritimatiensis</name>
    <dbReference type="NCBI Taxonomy" id="1304284"/>
    <lineage>
        <taxon>Bacteria</taxon>
        <taxon>Bacillati</taxon>
        <taxon>Bacillota</taxon>
        <taxon>Tissierellia</taxon>
        <taxon>Tissierellales</taxon>
        <taxon>Thermohalobacteraceae</taxon>
        <taxon>Caldisalinibacter</taxon>
    </lineage>
</organism>
<dbReference type="STRING" id="1304284.L21TH_1660"/>
<dbReference type="AlphaFoldDB" id="R1CNJ2"/>
<evidence type="ECO:0000313" key="2">
    <source>
        <dbReference type="Proteomes" id="UP000013378"/>
    </source>
</evidence>
<protein>
    <recommendedName>
        <fullName evidence="3">DUF3842 family protein</fullName>
    </recommendedName>
</protein>